<dbReference type="InParanoid" id="A0A0M9UD74"/>
<evidence type="ECO:0000313" key="2">
    <source>
        <dbReference type="Proteomes" id="UP000037784"/>
    </source>
</evidence>
<protein>
    <submittedName>
        <fullName evidence="1">Uncharacterized protein</fullName>
    </submittedName>
</protein>
<sequence>MVNTFEHLSNCETLSFHMPIIQKPHLRLRYTCTVGCSTNERSSLCPRYKKVIPSASTTPANSTTARFSTVPKVVSRSNLRWAPNR</sequence>
<organism evidence="1 2">
    <name type="scientific">Ardenticatena maritima</name>
    <dbReference type="NCBI Taxonomy" id="872965"/>
    <lineage>
        <taxon>Bacteria</taxon>
        <taxon>Bacillati</taxon>
        <taxon>Chloroflexota</taxon>
        <taxon>Ardenticatenia</taxon>
        <taxon>Ardenticatenales</taxon>
        <taxon>Ardenticatenaceae</taxon>
        <taxon>Ardenticatena</taxon>
    </lineage>
</organism>
<keyword evidence="2" id="KW-1185">Reference proteome</keyword>
<reference evidence="2" key="1">
    <citation type="submission" date="2015-08" db="EMBL/GenBank/DDBJ databases">
        <title>Draft Genome Sequence of a Heterotrophic Facultative Anaerobic Bacterium Ardenticatena maritima Strain 110S.</title>
        <authorList>
            <person name="Kawaichi S."/>
            <person name="Yoshida T."/>
            <person name="Sako Y."/>
            <person name="Nakamura R."/>
        </authorList>
    </citation>
    <scope>NUCLEOTIDE SEQUENCE [LARGE SCALE GENOMIC DNA]</scope>
    <source>
        <strain evidence="2">110S</strain>
    </source>
</reference>
<proteinExistence type="predicted"/>
<dbReference type="Proteomes" id="UP000037784">
    <property type="component" value="Unassembled WGS sequence"/>
</dbReference>
<evidence type="ECO:0000313" key="1">
    <source>
        <dbReference type="EMBL" id="GAP63630.1"/>
    </source>
</evidence>
<comment type="caution">
    <text evidence="1">The sequence shown here is derived from an EMBL/GenBank/DDBJ whole genome shotgun (WGS) entry which is preliminary data.</text>
</comment>
<name>A0A0M9UD74_9CHLR</name>
<dbReference type="EMBL" id="BBZA01000179">
    <property type="protein sequence ID" value="GAP63630.1"/>
    <property type="molecule type" value="Genomic_DNA"/>
</dbReference>
<accession>A0A0M9UD74</accession>
<gene>
    <name evidence="1" type="ORF">ARMA_2053</name>
</gene>
<dbReference type="AlphaFoldDB" id="A0A0M9UD74"/>